<protein>
    <submittedName>
        <fullName evidence="1">Uncharacterized protein</fullName>
    </submittedName>
</protein>
<evidence type="ECO:0000313" key="1">
    <source>
        <dbReference type="EMBL" id="KKL72117.1"/>
    </source>
</evidence>
<comment type="caution">
    <text evidence="1">The sequence shown here is derived from an EMBL/GenBank/DDBJ whole genome shotgun (WGS) entry which is preliminary data.</text>
</comment>
<accession>A0A0F9HAJ6</accession>
<reference evidence="1" key="1">
    <citation type="journal article" date="2015" name="Nature">
        <title>Complex archaea that bridge the gap between prokaryotes and eukaryotes.</title>
        <authorList>
            <person name="Spang A."/>
            <person name="Saw J.H."/>
            <person name="Jorgensen S.L."/>
            <person name="Zaremba-Niedzwiedzka K."/>
            <person name="Martijn J."/>
            <person name="Lind A.E."/>
            <person name="van Eijk R."/>
            <person name="Schleper C."/>
            <person name="Guy L."/>
            <person name="Ettema T.J."/>
        </authorList>
    </citation>
    <scope>NUCLEOTIDE SEQUENCE</scope>
</reference>
<gene>
    <name evidence="1" type="ORF">LCGC14_2088120</name>
</gene>
<dbReference type="Pfam" id="PF14236">
    <property type="entry name" value="DruA"/>
    <property type="match status" value="1"/>
</dbReference>
<dbReference type="AlphaFoldDB" id="A0A0F9HAJ6"/>
<sequence length="292" mass="34414">MKKNVSGMRYCGREFKDAEIELIRDIISSDPKLNRQKISKLVCEALNWYKRDGGLKDMSCRVALLRMQDDRLIKLPPPLWNTRNGKIHRWRSAACEPKATITIPVSSFKELQFELVKGKQNSHLWNEYIDRYHYLCYKPLPGAQLRYFVKSREEIVALFGFGAAAWKTAPRDHFIGWSKEQRENNIHLVVNNARFLILPWITSHNLASRLLSMVTKRLPCDWYNRYKYKPVLLESFVDQEKFKGTCYKASNWIYVGQTKGLGKVYWGRKISLPKKNIYLYHLKNNFKQLLCS</sequence>
<name>A0A0F9HAJ6_9ZZZZ</name>
<proteinExistence type="predicted"/>
<dbReference type="InterPro" id="IPR025639">
    <property type="entry name" value="DruA"/>
</dbReference>
<dbReference type="EMBL" id="LAZR01025371">
    <property type="protein sequence ID" value="KKL72117.1"/>
    <property type="molecule type" value="Genomic_DNA"/>
</dbReference>
<organism evidence="1">
    <name type="scientific">marine sediment metagenome</name>
    <dbReference type="NCBI Taxonomy" id="412755"/>
    <lineage>
        <taxon>unclassified sequences</taxon>
        <taxon>metagenomes</taxon>
        <taxon>ecological metagenomes</taxon>
    </lineage>
</organism>